<feature type="chain" id="PRO_5019415043" description="Chitinase" evidence="1">
    <location>
        <begin position="25"/>
        <end position="449"/>
    </location>
</feature>
<evidence type="ECO:0000313" key="3">
    <source>
        <dbReference type="Proteomes" id="UP000268093"/>
    </source>
</evidence>
<evidence type="ECO:0000256" key="1">
    <source>
        <dbReference type="SAM" id="SignalP"/>
    </source>
</evidence>
<keyword evidence="3" id="KW-1185">Reference proteome</keyword>
<organism evidence="2 3">
    <name type="scientific">Jimgerdemannia flammicorona</name>
    <dbReference type="NCBI Taxonomy" id="994334"/>
    <lineage>
        <taxon>Eukaryota</taxon>
        <taxon>Fungi</taxon>
        <taxon>Fungi incertae sedis</taxon>
        <taxon>Mucoromycota</taxon>
        <taxon>Mucoromycotina</taxon>
        <taxon>Endogonomycetes</taxon>
        <taxon>Endogonales</taxon>
        <taxon>Endogonaceae</taxon>
        <taxon>Jimgerdemannia</taxon>
    </lineage>
</organism>
<feature type="signal peptide" evidence="1">
    <location>
        <begin position="1"/>
        <end position="24"/>
    </location>
</feature>
<accession>A0A433DEB1</accession>
<keyword evidence="1" id="KW-0732">Signal</keyword>
<protein>
    <recommendedName>
        <fullName evidence="4">Chitinase</fullName>
    </recommendedName>
</protein>
<comment type="caution">
    <text evidence="2">The sequence shown here is derived from an EMBL/GenBank/DDBJ whole genome shotgun (WGS) entry which is preliminary data.</text>
</comment>
<sequence length="449" mass="49205">MKTQLIALLLVSCIISAILDGALAAPAKKKIKKGGSTIIGHAIYVYAEMASDIPVFTKQIKDFNAGASAEHQLRTVIVYAGEVPFDGSKFEPHELFSSTVKGFHNAKLPGVTIHANLDADLGDGGDPILKWSNSKIDSQVKMLCKFICADPNVSGIHLDLEPFDVPYTTKLLRFYTTMSSQLRGSETGCRNAAHPDGREITGYVDNPSAAVFKALGPKGTLIWPGYDCTRSPSSVEAYSKAFRDSMTNNLLDVVKNMPAGQNAKFMIAVPAAATDIEYQHTVKGKQLVASGRKQFSATGPSYITTAVNNVHELVKGYDGYAGMVLWKLSRFYTIGSGGKKLAPAGAFDIPGERDWLKKNLRRLTHHRHHGGPYRPIFQLDYKKPSSANEFLLWNSKGFDTTERPFDLFIILLRLYHRILHLSDNAVPALQASNNTQAIAITFCTVIIVK</sequence>
<evidence type="ECO:0000313" key="2">
    <source>
        <dbReference type="EMBL" id="RUP49156.1"/>
    </source>
</evidence>
<dbReference type="Proteomes" id="UP000268093">
    <property type="component" value="Unassembled WGS sequence"/>
</dbReference>
<name>A0A433DEB1_9FUNG</name>
<proteinExistence type="predicted"/>
<reference evidence="2 3" key="1">
    <citation type="journal article" date="2018" name="New Phytol.">
        <title>Phylogenomics of Endogonaceae and evolution of mycorrhizas within Mucoromycota.</title>
        <authorList>
            <person name="Chang Y."/>
            <person name="Desiro A."/>
            <person name="Na H."/>
            <person name="Sandor L."/>
            <person name="Lipzen A."/>
            <person name="Clum A."/>
            <person name="Barry K."/>
            <person name="Grigoriev I.V."/>
            <person name="Martin F.M."/>
            <person name="Stajich J.E."/>
            <person name="Smith M.E."/>
            <person name="Bonito G."/>
            <person name="Spatafora J.W."/>
        </authorList>
    </citation>
    <scope>NUCLEOTIDE SEQUENCE [LARGE SCALE GENOMIC DNA]</scope>
    <source>
        <strain evidence="2 3">GMNB39</strain>
    </source>
</reference>
<dbReference type="AlphaFoldDB" id="A0A433DEB1"/>
<dbReference type="EMBL" id="RBNI01002550">
    <property type="protein sequence ID" value="RUP49156.1"/>
    <property type="molecule type" value="Genomic_DNA"/>
</dbReference>
<gene>
    <name evidence="2" type="ORF">BC936DRAFT_143159</name>
</gene>
<evidence type="ECO:0008006" key="4">
    <source>
        <dbReference type="Google" id="ProtNLM"/>
    </source>
</evidence>